<name>A0A2U8UWK7_9CAUD</name>
<dbReference type="KEGG" id="vg:54992683"/>
<organism evidence="1 2">
    <name type="scientific">Erwinia phage Faunus</name>
    <dbReference type="NCBI Taxonomy" id="2182346"/>
    <lineage>
        <taxon>Viruses</taxon>
        <taxon>Duplodnaviria</taxon>
        <taxon>Heunggongvirae</taxon>
        <taxon>Uroviricota</taxon>
        <taxon>Caudoviricetes</taxon>
        <taxon>Chaseviridae</taxon>
        <taxon>Cleopatravirinae</taxon>
        <taxon>Faunusvirus</taxon>
        <taxon>Faunusvirus faunus</taxon>
    </lineage>
</organism>
<evidence type="ECO:0008006" key="3">
    <source>
        <dbReference type="Google" id="ProtNLM"/>
    </source>
</evidence>
<dbReference type="Proteomes" id="UP000246222">
    <property type="component" value="Segment"/>
</dbReference>
<reference evidence="1 2" key="1">
    <citation type="submission" date="2018-04" db="EMBL/GenBank/DDBJ databases">
        <title>Phage therapy in agriculture - a green tech approach to combat plant pathogenic bacteria.</title>
        <authorList>
            <person name="Djurhuus A.M."/>
            <person name="Carstens A.B."/>
            <person name="Hansen L.H."/>
        </authorList>
    </citation>
    <scope>NUCLEOTIDE SEQUENCE [LARGE SCALE GENOMIC DNA]</scope>
</reference>
<evidence type="ECO:0000313" key="1">
    <source>
        <dbReference type="EMBL" id="AWN08639.1"/>
    </source>
</evidence>
<sequence length="120" mass="13850">MINQRRAFNRFTTATHTIEKYQEGYYDDKNNWVGDSWSAPIPFRCTPIGFGDRDSGTTGQQLKATDVGERQPAFMQIHSRMPMMIKDLLTIYGLQYKVVQLNDYTDAGFYRVIAAKVLEK</sequence>
<proteinExistence type="predicted"/>
<dbReference type="GeneID" id="54992683"/>
<dbReference type="RefSeq" id="YP_009802149.1">
    <property type="nucleotide sequence ID" value="NC_047978.1"/>
</dbReference>
<accession>A0A2U8UWK7</accession>
<evidence type="ECO:0000313" key="2">
    <source>
        <dbReference type="Proteomes" id="UP000246222"/>
    </source>
</evidence>
<protein>
    <recommendedName>
        <fullName evidence="3">Head-tail joining protein</fullName>
    </recommendedName>
</protein>
<dbReference type="EMBL" id="MH191398">
    <property type="protein sequence ID" value="AWN08639.1"/>
    <property type="molecule type" value="Genomic_DNA"/>
</dbReference>
<keyword evidence="2" id="KW-1185">Reference proteome</keyword>